<protein>
    <submittedName>
        <fullName evidence="2">Uncharacterized protein</fullName>
    </submittedName>
</protein>
<comment type="caution">
    <text evidence="2">The sequence shown here is derived from an EMBL/GenBank/DDBJ whole genome shotgun (WGS) entry which is preliminary data.</text>
</comment>
<keyword evidence="3" id="KW-1185">Reference proteome</keyword>
<feature type="transmembrane region" description="Helical" evidence="1">
    <location>
        <begin position="104"/>
        <end position="128"/>
    </location>
</feature>
<organism evidence="2 3">
    <name type="scientific">Perspicuibacillus lycopersici</name>
    <dbReference type="NCBI Taxonomy" id="1325689"/>
    <lineage>
        <taxon>Bacteria</taxon>
        <taxon>Bacillati</taxon>
        <taxon>Bacillota</taxon>
        <taxon>Bacilli</taxon>
        <taxon>Bacillales</taxon>
        <taxon>Bacillaceae</taxon>
        <taxon>Perspicuibacillus</taxon>
    </lineage>
</organism>
<dbReference type="AlphaFoldDB" id="A0AAE3IXU0"/>
<dbReference type="EMBL" id="JAOUSF010000005">
    <property type="protein sequence ID" value="MCU9614909.1"/>
    <property type="molecule type" value="Genomic_DNA"/>
</dbReference>
<keyword evidence="1" id="KW-0472">Membrane</keyword>
<evidence type="ECO:0000313" key="3">
    <source>
        <dbReference type="Proteomes" id="UP001209318"/>
    </source>
</evidence>
<keyword evidence="1" id="KW-0812">Transmembrane</keyword>
<evidence type="ECO:0000313" key="2">
    <source>
        <dbReference type="EMBL" id="MCU9614909.1"/>
    </source>
</evidence>
<reference evidence="2" key="1">
    <citation type="submission" date="2022-10" db="EMBL/GenBank/DDBJ databases">
        <title>Description of Fervidibacillus gen. nov. in the family Fervidibacillaceae fam. nov. with two species, Fervidibacillus albus sp. nov., and Fervidibacillus halotolerans sp. nov., isolated from tidal flat sediments.</title>
        <authorList>
            <person name="Kwon K.K."/>
            <person name="Yang S.-H."/>
        </authorList>
    </citation>
    <scope>NUCLEOTIDE SEQUENCE</scope>
    <source>
        <strain evidence="2">JCM 19140</strain>
    </source>
</reference>
<dbReference type="RefSeq" id="WP_263074307.1">
    <property type="nucleotide sequence ID" value="NZ_JAOUSF010000005.1"/>
</dbReference>
<feature type="transmembrane region" description="Helical" evidence="1">
    <location>
        <begin position="134"/>
        <end position="154"/>
    </location>
</feature>
<name>A0AAE3IXU0_9BACI</name>
<gene>
    <name evidence="2" type="ORF">OEV98_15295</name>
</gene>
<dbReference type="Proteomes" id="UP001209318">
    <property type="component" value="Unassembled WGS sequence"/>
</dbReference>
<feature type="transmembrane region" description="Helical" evidence="1">
    <location>
        <begin position="75"/>
        <end position="92"/>
    </location>
</feature>
<feature type="transmembrane region" description="Helical" evidence="1">
    <location>
        <begin position="35"/>
        <end position="55"/>
    </location>
</feature>
<sequence length="163" mass="19419">MYDHHFNANEWFVILSLVVGTVVVLILPKRFPKQITTIYLLCGVFIGFVFDHTLSILPVSFYDLNDNSKFELTDFLSHVMYGSYSYVFFYIYDCLKVSPKFSLVYILIWAIISFWIEKLGLVFGVYHYRLGYKLFYSYVIYLMVHSLWVALYYFMKAYGEKKI</sequence>
<feature type="transmembrane region" description="Helical" evidence="1">
    <location>
        <begin position="12"/>
        <end position="28"/>
    </location>
</feature>
<keyword evidence="1" id="KW-1133">Transmembrane helix</keyword>
<accession>A0AAE3IXU0</accession>
<proteinExistence type="predicted"/>
<evidence type="ECO:0000256" key="1">
    <source>
        <dbReference type="SAM" id="Phobius"/>
    </source>
</evidence>